<organism evidence="1 2">
    <name type="scientific">Eisenbergiella porci</name>
    <dbReference type="NCBI Taxonomy" id="2652274"/>
    <lineage>
        <taxon>Bacteria</taxon>
        <taxon>Bacillati</taxon>
        <taxon>Bacillota</taxon>
        <taxon>Clostridia</taxon>
        <taxon>Lachnospirales</taxon>
        <taxon>Lachnospiraceae</taxon>
        <taxon>Eisenbergiella</taxon>
    </lineage>
</organism>
<evidence type="ECO:0000313" key="1">
    <source>
        <dbReference type="EMBL" id="MSS91294.1"/>
    </source>
</evidence>
<keyword evidence="2" id="KW-1185">Reference proteome</keyword>
<proteinExistence type="predicted"/>
<dbReference type="GeneID" id="86056181"/>
<dbReference type="Proteomes" id="UP000436047">
    <property type="component" value="Unassembled WGS sequence"/>
</dbReference>
<accession>A0A6N7WNM9</accession>
<sequence length="113" mass="13261">MFIENYIPFGYKNRISRETLEALTRQRDRTNRERIAEALQERKILIVNIDNAYFRPDGSPGDTLKAEAYYRRECARTGSCKKRCDAIRECLKPKKQDELSKNQIDIFQWLGGG</sequence>
<name>A0A6N7WNM9_9FIRM</name>
<dbReference type="AlphaFoldDB" id="A0A6N7WNM9"/>
<dbReference type="RefSeq" id="WP_154467631.1">
    <property type="nucleotide sequence ID" value="NZ_VUMI01000061.1"/>
</dbReference>
<comment type="caution">
    <text evidence="1">The sequence shown here is derived from an EMBL/GenBank/DDBJ whole genome shotgun (WGS) entry which is preliminary data.</text>
</comment>
<dbReference type="EMBL" id="VUMI01000061">
    <property type="protein sequence ID" value="MSS91294.1"/>
    <property type="molecule type" value="Genomic_DNA"/>
</dbReference>
<evidence type="ECO:0000313" key="2">
    <source>
        <dbReference type="Proteomes" id="UP000436047"/>
    </source>
</evidence>
<protein>
    <submittedName>
        <fullName evidence="1">Uncharacterized protein</fullName>
    </submittedName>
</protein>
<gene>
    <name evidence="1" type="ORF">FYJ45_24575</name>
</gene>
<reference evidence="1 2" key="1">
    <citation type="submission" date="2019-08" db="EMBL/GenBank/DDBJ databases">
        <title>In-depth cultivation of the pig gut microbiome towards novel bacterial diversity and tailored functional studies.</title>
        <authorList>
            <person name="Wylensek D."/>
            <person name="Hitch T.C.A."/>
            <person name="Clavel T."/>
        </authorList>
    </citation>
    <scope>NUCLEOTIDE SEQUENCE [LARGE SCALE GENOMIC DNA]</scope>
    <source>
        <strain evidence="1 2">WCA-389-WT-23B</strain>
    </source>
</reference>